<keyword evidence="13" id="KW-1185">Reference proteome</keyword>
<dbReference type="GO" id="GO:0043130">
    <property type="term" value="F:ubiquitin binding"/>
    <property type="evidence" value="ECO:0007669"/>
    <property type="project" value="TreeGrafter"/>
</dbReference>
<evidence type="ECO:0000259" key="10">
    <source>
        <dbReference type="PROSITE" id="PS51312"/>
    </source>
</evidence>
<dbReference type="GO" id="GO:0006886">
    <property type="term" value="P:intracellular protein transport"/>
    <property type="evidence" value="ECO:0007669"/>
    <property type="project" value="UniProtKB-ARBA"/>
</dbReference>
<dbReference type="GO" id="GO:0000813">
    <property type="term" value="C:ESCRT I complex"/>
    <property type="evidence" value="ECO:0007669"/>
    <property type="project" value="TreeGrafter"/>
</dbReference>
<comment type="similarity">
    <text evidence="2">Belongs to the ubiquitin-conjugating enzyme family. UEV subfamily.</text>
</comment>
<feature type="domain" description="SB" evidence="10">
    <location>
        <begin position="489"/>
        <end position="554"/>
    </location>
</feature>
<reference evidence="12" key="1">
    <citation type="journal article" date="2020" name="Stud. Mycol.">
        <title>101 Dothideomycetes genomes: a test case for predicting lifestyles and emergence of pathogens.</title>
        <authorList>
            <person name="Haridas S."/>
            <person name="Albert R."/>
            <person name="Binder M."/>
            <person name="Bloem J."/>
            <person name="Labutti K."/>
            <person name="Salamov A."/>
            <person name="Andreopoulos B."/>
            <person name="Baker S."/>
            <person name="Barry K."/>
            <person name="Bills G."/>
            <person name="Bluhm B."/>
            <person name="Cannon C."/>
            <person name="Castanera R."/>
            <person name="Culley D."/>
            <person name="Daum C."/>
            <person name="Ezra D."/>
            <person name="Gonzalez J."/>
            <person name="Henrissat B."/>
            <person name="Kuo A."/>
            <person name="Liang C."/>
            <person name="Lipzen A."/>
            <person name="Lutzoni F."/>
            <person name="Magnuson J."/>
            <person name="Mondo S."/>
            <person name="Nolan M."/>
            <person name="Ohm R."/>
            <person name="Pangilinan J."/>
            <person name="Park H.-J."/>
            <person name="Ramirez L."/>
            <person name="Alfaro M."/>
            <person name="Sun H."/>
            <person name="Tritt A."/>
            <person name="Yoshinaga Y."/>
            <person name="Zwiers L.-H."/>
            <person name="Turgeon B."/>
            <person name="Goodwin S."/>
            <person name="Spatafora J."/>
            <person name="Crous P."/>
            <person name="Grigoriev I."/>
        </authorList>
    </citation>
    <scope>NUCLEOTIDE SEQUENCE</scope>
    <source>
        <strain evidence="12">CBS 121410</strain>
    </source>
</reference>
<evidence type="ECO:0000256" key="7">
    <source>
        <dbReference type="PROSITE-ProRule" id="PRU00644"/>
    </source>
</evidence>
<evidence type="ECO:0000313" key="12">
    <source>
        <dbReference type="EMBL" id="KAF2087410.1"/>
    </source>
</evidence>
<dbReference type="SUPFAM" id="SSF54495">
    <property type="entry name" value="UBC-like"/>
    <property type="match status" value="1"/>
</dbReference>
<dbReference type="InterPro" id="IPR016135">
    <property type="entry name" value="UBQ-conjugating_enzyme/RWD"/>
</dbReference>
<evidence type="ECO:0000256" key="6">
    <source>
        <dbReference type="ARBA" id="ARBA00023054"/>
    </source>
</evidence>
<organism evidence="12 13">
    <name type="scientific">Saccharata proteae CBS 121410</name>
    <dbReference type="NCBI Taxonomy" id="1314787"/>
    <lineage>
        <taxon>Eukaryota</taxon>
        <taxon>Fungi</taxon>
        <taxon>Dikarya</taxon>
        <taxon>Ascomycota</taxon>
        <taxon>Pezizomycotina</taxon>
        <taxon>Dothideomycetes</taxon>
        <taxon>Dothideomycetes incertae sedis</taxon>
        <taxon>Botryosphaeriales</taxon>
        <taxon>Saccharataceae</taxon>
        <taxon>Saccharata</taxon>
    </lineage>
</organism>
<dbReference type="InterPro" id="IPR008883">
    <property type="entry name" value="UEV_N"/>
</dbReference>
<evidence type="ECO:0000313" key="13">
    <source>
        <dbReference type="Proteomes" id="UP000799776"/>
    </source>
</evidence>
<evidence type="ECO:0000256" key="4">
    <source>
        <dbReference type="ARBA" id="ARBA00022753"/>
    </source>
</evidence>
<dbReference type="Pfam" id="PF09454">
    <property type="entry name" value="Vps23_core"/>
    <property type="match status" value="1"/>
</dbReference>
<dbReference type="Proteomes" id="UP000799776">
    <property type="component" value="Unassembled WGS sequence"/>
</dbReference>
<dbReference type="Pfam" id="PF05743">
    <property type="entry name" value="UEV"/>
    <property type="match status" value="1"/>
</dbReference>
<comment type="subcellular location">
    <subcellularLocation>
        <location evidence="1">Endosome</location>
    </subcellularLocation>
</comment>
<feature type="non-terminal residue" evidence="12">
    <location>
        <position position="554"/>
    </location>
</feature>
<feature type="region of interest" description="Disordered" evidence="9">
    <location>
        <begin position="150"/>
        <end position="388"/>
    </location>
</feature>
<name>A0A9P4HY80_9PEZI</name>
<keyword evidence="5 7" id="KW-0653">Protein transport</keyword>
<accession>A0A9P4HY80</accession>
<dbReference type="EMBL" id="ML978720">
    <property type="protein sequence ID" value="KAF2087410.1"/>
    <property type="molecule type" value="Genomic_DNA"/>
</dbReference>
<proteinExistence type="inferred from homology"/>
<dbReference type="PANTHER" id="PTHR23306">
    <property type="entry name" value="TUMOR SUSCEPTIBILITY GENE 101 PROTEIN-RELATED"/>
    <property type="match status" value="1"/>
</dbReference>
<dbReference type="SUPFAM" id="SSF140111">
    <property type="entry name" value="Endosomal sorting complex assembly domain"/>
    <property type="match status" value="1"/>
</dbReference>
<gene>
    <name evidence="12" type="ORF">K490DRAFT_2221</name>
</gene>
<keyword evidence="4" id="KW-0967">Endosome</keyword>
<feature type="compositionally biased region" description="Polar residues" evidence="9">
    <location>
        <begin position="306"/>
        <end position="333"/>
    </location>
</feature>
<feature type="compositionally biased region" description="Polar residues" evidence="9">
    <location>
        <begin position="203"/>
        <end position="216"/>
    </location>
</feature>
<dbReference type="AlphaFoldDB" id="A0A9P4HY80"/>
<dbReference type="Gene3D" id="6.10.140.820">
    <property type="match status" value="1"/>
</dbReference>
<dbReference type="PROSITE" id="PS51322">
    <property type="entry name" value="UEV"/>
    <property type="match status" value="1"/>
</dbReference>
<evidence type="ECO:0000256" key="8">
    <source>
        <dbReference type="SAM" id="Coils"/>
    </source>
</evidence>
<dbReference type="GO" id="GO:0043162">
    <property type="term" value="P:ubiquitin-dependent protein catabolic process via the multivesicular body sorting pathway"/>
    <property type="evidence" value="ECO:0007669"/>
    <property type="project" value="UniProtKB-ARBA"/>
</dbReference>
<feature type="coiled-coil region" evidence="8">
    <location>
        <begin position="426"/>
        <end position="463"/>
    </location>
</feature>
<evidence type="ECO:0000256" key="3">
    <source>
        <dbReference type="ARBA" id="ARBA00022448"/>
    </source>
</evidence>
<evidence type="ECO:0000256" key="1">
    <source>
        <dbReference type="ARBA" id="ARBA00004177"/>
    </source>
</evidence>
<feature type="domain" description="UEV" evidence="11">
    <location>
        <begin position="7"/>
        <end position="152"/>
    </location>
</feature>
<dbReference type="GO" id="GO:0072666">
    <property type="term" value="P:establishment of protein localization to vacuole"/>
    <property type="evidence" value="ECO:0007669"/>
    <property type="project" value="UniProtKB-ARBA"/>
</dbReference>
<dbReference type="Gene3D" id="3.10.110.10">
    <property type="entry name" value="Ubiquitin Conjugating Enzyme"/>
    <property type="match status" value="1"/>
</dbReference>
<comment type="caution">
    <text evidence="12">The sequence shown here is derived from an EMBL/GenBank/DDBJ whole genome shotgun (WGS) entry which is preliminary data.</text>
</comment>
<dbReference type="PANTHER" id="PTHR23306:SF3">
    <property type="entry name" value="TUMOR SUPPRESSOR PROTEIN 101"/>
    <property type="match status" value="1"/>
</dbReference>
<dbReference type="InterPro" id="IPR052070">
    <property type="entry name" value="ESCRT-I_UEV_domain"/>
</dbReference>
<keyword evidence="6 8" id="KW-0175">Coiled coil</keyword>
<protein>
    <submittedName>
        <fullName evidence="12">UEV-domain-containing protein</fullName>
    </submittedName>
</protein>
<dbReference type="InterPro" id="IPR037202">
    <property type="entry name" value="ESCRT_assembly_dom"/>
</dbReference>
<keyword evidence="3 7" id="KW-0813">Transport</keyword>
<dbReference type="CDD" id="cd11685">
    <property type="entry name" value="UEV_TSG101-like"/>
    <property type="match status" value="1"/>
</dbReference>
<dbReference type="OrthoDB" id="306304at2759"/>
<evidence type="ECO:0000259" key="11">
    <source>
        <dbReference type="PROSITE" id="PS51322"/>
    </source>
</evidence>
<dbReference type="InterPro" id="IPR017916">
    <property type="entry name" value="SB_dom"/>
</dbReference>
<feature type="compositionally biased region" description="Pro residues" evidence="9">
    <location>
        <begin position="161"/>
        <end position="173"/>
    </location>
</feature>
<feature type="compositionally biased region" description="Pro residues" evidence="9">
    <location>
        <begin position="351"/>
        <end position="361"/>
    </location>
</feature>
<evidence type="ECO:0000256" key="9">
    <source>
        <dbReference type="SAM" id="MobiDB-lite"/>
    </source>
</evidence>
<sequence length="554" mass="61218">MTQVNDRVLNWLYSVLTNEYLDINRTYSDVAEALAQYPSLSPKTEVYTYENGASALLLLVSGTIPVQFRGQIYRFPIALWVPHRYPQESPMVYVTPSQGMVVRPGQHVGGEGRVYHPYLSGWNKYWDKSSISDFLTVLRGVFAKEPPVVAKQPDRYGSPHPRSPAPPPVPPTPEEWRRSTQPQTTASPVHAPAPPPKPPKVTDGSNGNSYTNVNGQDQHRGPPLPPLPSGVATSNGRPANYPQPPMPQQYLPQRQASLGERPLPPTPQQLQMQPPRPFLPQQYEMESPVSPMTPEGQPQRYPMPSQPIQGPPNLQQPPQYIGSNQYPPNQYPTHPQPLGIPQRPNYIPSPATQPQPKPPQPDLLSSPLDVTLPSQTHPTTPLPVPPVPPNPEKDALLRALSTTLVDQTTRAITDNAAAITPLLSQQSALRTAHQRLEAELAQLQELDAVLERNEKVLREAMQEADRTVTAVKQGRWKVPDVDEVLVAPTVVGTQLWGVVAEERALGEAVFLMGRAVERGRVGCEGFAKQTRSLAREQFLKKALIKKISKGMGLD</sequence>
<evidence type="ECO:0000256" key="2">
    <source>
        <dbReference type="ARBA" id="ARBA00009594"/>
    </source>
</evidence>
<dbReference type="PROSITE" id="PS51312">
    <property type="entry name" value="SB"/>
    <property type="match status" value="1"/>
</dbReference>
<evidence type="ECO:0000256" key="5">
    <source>
        <dbReference type="ARBA" id="ARBA00022927"/>
    </source>
</evidence>